<dbReference type="Pfam" id="PF05768">
    <property type="entry name" value="Glrx-like"/>
    <property type="match status" value="1"/>
</dbReference>
<evidence type="ECO:0000313" key="1">
    <source>
        <dbReference type="EMBL" id="RKT57908.1"/>
    </source>
</evidence>
<evidence type="ECO:0000313" key="2">
    <source>
        <dbReference type="Proteomes" id="UP000282084"/>
    </source>
</evidence>
<sequence length="91" mass="10172">MRGLSPGRDNRGVSSHRVTLLSRVECHACEQARADVERICGELGVPWEVVDVDGDRELRAEYGDRVPVILVDGDEHGYWSVEEDRLRAALA</sequence>
<gene>
    <name evidence="1" type="ORF">C8E97_6640</name>
</gene>
<dbReference type="InterPro" id="IPR008554">
    <property type="entry name" value="Glutaredoxin-like"/>
</dbReference>
<dbReference type="AlphaFoldDB" id="A0A495WDQ6"/>
<organism evidence="1 2">
    <name type="scientific">Saccharothrix australiensis</name>
    <dbReference type="NCBI Taxonomy" id="2072"/>
    <lineage>
        <taxon>Bacteria</taxon>
        <taxon>Bacillati</taxon>
        <taxon>Actinomycetota</taxon>
        <taxon>Actinomycetes</taxon>
        <taxon>Pseudonocardiales</taxon>
        <taxon>Pseudonocardiaceae</taxon>
        <taxon>Saccharothrix</taxon>
    </lineage>
</organism>
<name>A0A495WDQ6_9PSEU</name>
<reference evidence="1 2" key="1">
    <citation type="submission" date="2018-10" db="EMBL/GenBank/DDBJ databases">
        <title>Sequencing the genomes of 1000 actinobacteria strains.</title>
        <authorList>
            <person name="Klenk H.-P."/>
        </authorList>
    </citation>
    <scope>NUCLEOTIDE SEQUENCE [LARGE SCALE GENOMIC DNA]</scope>
    <source>
        <strain evidence="1 2">DSM 43800</strain>
    </source>
</reference>
<dbReference type="Gene3D" id="3.40.30.10">
    <property type="entry name" value="Glutaredoxin"/>
    <property type="match status" value="1"/>
</dbReference>
<proteinExistence type="predicted"/>
<accession>A0A495WDQ6</accession>
<protein>
    <submittedName>
        <fullName evidence="1">Glutaredoxin</fullName>
    </submittedName>
</protein>
<dbReference type="Proteomes" id="UP000282084">
    <property type="component" value="Unassembled WGS sequence"/>
</dbReference>
<dbReference type="EMBL" id="RBXO01000001">
    <property type="protein sequence ID" value="RKT57908.1"/>
    <property type="molecule type" value="Genomic_DNA"/>
</dbReference>
<dbReference type="SUPFAM" id="SSF52833">
    <property type="entry name" value="Thioredoxin-like"/>
    <property type="match status" value="1"/>
</dbReference>
<comment type="caution">
    <text evidence="1">The sequence shown here is derived from an EMBL/GenBank/DDBJ whole genome shotgun (WGS) entry which is preliminary data.</text>
</comment>
<dbReference type="CDD" id="cd02976">
    <property type="entry name" value="NrdH"/>
    <property type="match status" value="1"/>
</dbReference>
<keyword evidence="2" id="KW-1185">Reference proteome</keyword>
<dbReference type="InterPro" id="IPR036249">
    <property type="entry name" value="Thioredoxin-like_sf"/>
</dbReference>